<keyword evidence="3" id="KW-1185">Reference proteome</keyword>
<gene>
    <name evidence="2" type="ORF">NCAST_21_00470</name>
</gene>
<protein>
    <submittedName>
        <fullName evidence="2">Uncharacterized protein</fullName>
    </submittedName>
</protein>
<evidence type="ECO:0000313" key="3">
    <source>
        <dbReference type="Proteomes" id="UP000017048"/>
    </source>
</evidence>
<sequence>MTRAQYLWAALGMAVVFAILIMARGSVREIFKVQPDFVLGLSLSISTIFFTKAFSRSAVASAVHHIHEPHEPNVVAALDAAVARRLHEMGLHENVALLGRDVAVASKRINEFYDLQAMEPRFHTTAPLLRVALTDLDDALAILSRVAERIGTTETVPVYRIPDAIKSHLNDALRDVVEASARRNETYEALRSQVAGDPVDDLWGLFAVLTSDTLKAQRDLESLVCKTIQSVPADRIAVLQGYLAASLSRLDTVGELIRARGLAAPPAMQIIAEDLLRAQAKLTRAQEAGEQPGVPATAA</sequence>
<accession>U5ECC0</accession>
<proteinExistence type="predicted"/>
<name>U5ECC0_NOCAS</name>
<keyword evidence="1" id="KW-0812">Transmembrane</keyword>
<evidence type="ECO:0000313" key="2">
    <source>
        <dbReference type="EMBL" id="GAD84098.1"/>
    </source>
</evidence>
<keyword evidence="1" id="KW-1133">Transmembrane helix</keyword>
<organism evidence="2 3">
    <name type="scientific">Nocardia asteroides NBRC 15531</name>
    <dbReference type="NCBI Taxonomy" id="1110697"/>
    <lineage>
        <taxon>Bacteria</taxon>
        <taxon>Bacillati</taxon>
        <taxon>Actinomycetota</taxon>
        <taxon>Actinomycetes</taxon>
        <taxon>Mycobacteriales</taxon>
        <taxon>Nocardiaceae</taxon>
        <taxon>Nocardia</taxon>
    </lineage>
</organism>
<feature type="transmembrane region" description="Helical" evidence="1">
    <location>
        <begin position="6"/>
        <end position="25"/>
    </location>
</feature>
<dbReference type="eggNOG" id="ENOG503420Y">
    <property type="taxonomic scope" value="Bacteria"/>
</dbReference>
<dbReference type="STRING" id="1824.SAMN05444423_108199"/>
<reference evidence="2 3" key="1">
    <citation type="journal article" date="2014" name="BMC Genomics">
        <title>Genome based analysis of type-I polyketide synthase and nonribosomal peptide synthetase gene clusters in seven strains of five representative Nocardia species.</title>
        <authorList>
            <person name="Komaki H."/>
            <person name="Ichikawa N."/>
            <person name="Hosoyama A."/>
            <person name="Takahashi-Nakaguchi A."/>
            <person name="Matsuzawa T."/>
            <person name="Suzuki K."/>
            <person name="Fujita N."/>
            <person name="Gonoi T."/>
        </authorList>
    </citation>
    <scope>NUCLEOTIDE SEQUENCE [LARGE SCALE GENOMIC DNA]</scope>
    <source>
        <strain evidence="2 3">NBRC 15531</strain>
    </source>
</reference>
<dbReference type="Proteomes" id="UP000017048">
    <property type="component" value="Unassembled WGS sequence"/>
</dbReference>
<keyword evidence="1" id="KW-0472">Membrane</keyword>
<dbReference type="EMBL" id="BAFO02000021">
    <property type="protein sequence ID" value="GAD84098.1"/>
    <property type="molecule type" value="Genomic_DNA"/>
</dbReference>
<evidence type="ECO:0000256" key="1">
    <source>
        <dbReference type="SAM" id="Phobius"/>
    </source>
</evidence>
<comment type="caution">
    <text evidence="2">The sequence shown here is derived from an EMBL/GenBank/DDBJ whole genome shotgun (WGS) entry which is preliminary data.</text>
</comment>
<dbReference type="AlphaFoldDB" id="U5ECC0"/>